<feature type="repeat" description="WD" evidence="3">
    <location>
        <begin position="1470"/>
        <end position="1502"/>
    </location>
</feature>
<dbReference type="InterPro" id="IPR001680">
    <property type="entry name" value="WD40_rpt"/>
</dbReference>
<evidence type="ECO:0000256" key="3">
    <source>
        <dbReference type="PROSITE-ProRule" id="PRU00221"/>
    </source>
</evidence>
<dbReference type="InterPro" id="IPR011047">
    <property type="entry name" value="Quinoprotein_ADH-like_sf"/>
</dbReference>
<dbReference type="InterPro" id="IPR011990">
    <property type="entry name" value="TPR-like_helical_dom_sf"/>
</dbReference>
<name>A0A1L9QKD3_9CYAN</name>
<evidence type="ECO:0000256" key="1">
    <source>
        <dbReference type="ARBA" id="ARBA00022574"/>
    </source>
</evidence>
<dbReference type="SMART" id="SM00320">
    <property type="entry name" value="WD40"/>
    <property type="match status" value="15"/>
</dbReference>
<feature type="repeat" description="WD" evidence="3">
    <location>
        <begin position="1780"/>
        <end position="1814"/>
    </location>
</feature>
<dbReference type="Gene3D" id="1.25.40.10">
    <property type="entry name" value="Tetratricopeptide repeat domain"/>
    <property type="match status" value="1"/>
</dbReference>
<dbReference type="PRINTS" id="PR00320">
    <property type="entry name" value="GPROTEINBRPT"/>
</dbReference>
<feature type="repeat" description="WD" evidence="3">
    <location>
        <begin position="1238"/>
        <end position="1279"/>
    </location>
</feature>
<proteinExistence type="predicted"/>
<dbReference type="SUPFAM" id="SSF50993">
    <property type="entry name" value="Peptidase/esterase 'gauge' domain"/>
    <property type="match status" value="1"/>
</dbReference>
<dbReference type="Proteomes" id="UP000183940">
    <property type="component" value="Unassembled WGS sequence"/>
</dbReference>
<dbReference type="PROSITE" id="PS00678">
    <property type="entry name" value="WD_REPEATS_1"/>
    <property type="match status" value="1"/>
</dbReference>
<protein>
    <recommendedName>
        <fullName evidence="5">Novel STAND NTPase 1 domain-containing protein</fullName>
    </recommendedName>
</protein>
<dbReference type="InterPro" id="IPR049052">
    <property type="entry name" value="nSTAND1"/>
</dbReference>
<dbReference type="InterPro" id="IPR036322">
    <property type="entry name" value="WD40_repeat_dom_sf"/>
</dbReference>
<feature type="repeat" description="WD" evidence="3">
    <location>
        <begin position="1104"/>
        <end position="1144"/>
    </location>
</feature>
<keyword evidence="2" id="KW-0677">Repeat</keyword>
<evidence type="ECO:0000313" key="6">
    <source>
        <dbReference type="EMBL" id="OJJ16503.1"/>
    </source>
</evidence>
<evidence type="ECO:0000259" key="5">
    <source>
        <dbReference type="Pfam" id="PF20703"/>
    </source>
</evidence>
<dbReference type="STRING" id="1925591.BI308_23565"/>
<dbReference type="SUPFAM" id="SSF50978">
    <property type="entry name" value="WD40 repeat-like"/>
    <property type="match status" value="2"/>
</dbReference>
<dbReference type="InterPro" id="IPR019775">
    <property type="entry name" value="WD40_repeat_CS"/>
</dbReference>
<dbReference type="Pfam" id="PF20703">
    <property type="entry name" value="nSTAND1"/>
    <property type="match status" value="1"/>
</dbReference>
<dbReference type="SUPFAM" id="SSF48452">
    <property type="entry name" value="TPR-like"/>
    <property type="match status" value="1"/>
</dbReference>
<dbReference type="PANTHER" id="PTHR19848:SF8">
    <property type="entry name" value="F-BOX AND WD REPEAT DOMAIN CONTAINING 7"/>
    <property type="match status" value="1"/>
</dbReference>
<comment type="caution">
    <text evidence="6">The sequence shown here is derived from an EMBL/GenBank/DDBJ whole genome shotgun (WGS) entry which is preliminary data.</text>
</comment>
<dbReference type="InterPro" id="IPR020472">
    <property type="entry name" value="WD40_PAC1"/>
</dbReference>
<dbReference type="Gene3D" id="2.130.10.10">
    <property type="entry name" value="YVTN repeat-like/Quinoprotein amine dehydrogenase"/>
    <property type="match status" value="7"/>
</dbReference>
<gene>
    <name evidence="6" type="ORF">BI308_23565</name>
</gene>
<evidence type="ECO:0000256" key="4">
    <source>
        <dbReference type="SAM" id="Coils"/>
    </source>
</evidence>
<feature type="repeat" description="WD" evidence="3">
    <location>
        <begin position="1600"/>
        <end position="1631"/>
    </location>
</feature>
<dbReference type="PANTHER" id="PTHR19848">
    <property type="entry name" value="WD40 REPEAT PROTEIN"/>
    <property type="match status" value="1"/>
</dbReference>
<dbReference type="CDD" id="cd00200">
    <property type="entry name" value="WD40"/>
    <property type="match status" value="2"/>
</dbReference>
<evidence type="ECO:0000313" key="7">
    <source>
        <dbReference type="Proteomes" id="UP000183940"/>
    </source>
</evidence>
<feature type="repeat" description="WD" evidence="3">
    <location>
        <begin position="1641"/>
        <end position="1672"/>
    </location>
</feature>
<keyword evidence="4" id="KW-0175">Coiled coil</keyword>
<organism evidence="6 7">
    <name type="scientific">Roseofilum reptotaenium AO1-A</name>
    <dbReference type="NCBI Taxonomy" id="1925591"/>
    <lineage>
        <taxon>Bacteria</taxon>
        <taxon>Bacillati</taxon>
        <taxon>Cyanobacteriota</taxon>
        <taxon>Cyanophyceae</taxon>
        <taxon>Desertifilales</taxon>
        <taxon>Desertifilaceae</taxon>
        <taxon>Roseofilum</taxon>
    </lineage>
</organism>
<feature type="coiled-coil region" evidence="4">
    <location>
        <begin position="861"/>
        <end position="888"/>
    </location>
</feature>
<feature type="repeat" description="WD" evidence="3">
    <location>
        <begin position="1911"/>
        <end position="1952"/>
    </location>
</feature>
<dbReference type="SUPFAM" id="SSF50998">
    <property type="entry name" value="Quinoprotein alcohol dehydrogenase-like"/>
    <property type="match status" value="1"/>
</dbReference>
<sequence length="2052" mass="232829">MTTTSTESNSVNDRPLKTLSRAIAHSQGHFSLILVRSNYQVLTAEMVERLQDSCCVPLQEFQLPPSVKTLYTAIQDRLQQEQPQGLLVFGLESINAVEKILNPTNQVREEFRQNFTFPLVLWVNDLILQKLTRFAPDFKSWAAIPIKFELGTEGLLEALQQTVDAVLPTLLEVGAGKFIERERIPLPAGCLRLAELEMAFRELQQYSQPQEAALDANLHFLMGREADASGEKENAKQCYELSRQRWQEVIDNNPLPTHWTHYGCLLFYVGLWWRQYATLHRHEYEEACRQAKDHYQQCLEALQQAERPDLEQKFINAMGEVLTRLGGWTELKAVARKAVPLHQTYGDSVRLARSYAFLAEVALANGNPQEAQKFAQEAFELNQHAPDSGLDWSWHQAYHRNYYRLLLARSQQDLEQIPEAMENLELARRESLPEHDPPLYIRILESLRSLKFNAGEYLEAFEIKQEKQSIEQQYGLRAFVGAGRLQVRRQVAHLALPHREGQLNVTAEIAASGRLQDIQRLIRRMGRTDCKLTIIHGQSGVGKSSLVQAGLVPALREKVIEARDVLPVLVQSYGKWEKTIGAAFPKGCEHLPQTSLPILEDAEAIVDQLRQGSDRDWLTVLIFDQFEEFFFAHKDPQDRKPFFQFLGECLNIPYVKVILSLREDYLHYLLECNRLVDLGIINNNILDKNILYYLGNLAPDDARSVIQTLTTNSQFYLDADLMDALVADLARDLGEVRPIELQIVGAQLQTDNITTLAEFNQYGSKEALVERFLDEIVQDCGPNNTNLVKILLYLLTDENNTRPLKTRVELKNEVELTDERLDSILSILVRSGLVFQVPGFPDKRYQLVHDYLVPFIRQKQSQQLIAELENEREQRRLTEAKLNQALKKNLRTARRATATLTGLLFAITGIASIATVTGINLYISDLISKSSATNNKGLDRLVSAIKIGKILKNNPVVLPGLRLKAKIELNNAMLNLNEMNRLEGHKAGVTKVVFNQEGNLIASADKRYQIKIWDVTGHHIADLPGHSAKITALNFSDDSKLIASASEDNTIIIWDIEDAKSITDPFPTFQPVNNVDFDGTKIAVPSGKDVVLYDLSTRETLQTMQGHEAEITNIALSPDGKIMASSDLNDVKLWSLDSGEELESISNYGTIDINFNEDGSQITLASKNSNIKHYLLDNKVNKLKMTLFKETGTDSWVRNEIDVFSWSSELLAFVDRYDSQTISLRSVEADIFRYLTEWEGHRDRINDLSFSPDGKILASASEDQTIKLWQIDERYLVSRRDNSNEVNEIKFHNKEGKIITTHPKNKVQFMDENGENKLFMPFIPANDFLIELTHKNQNILTATARNKIKVYKANNKHKSIAADDHGTAKVSISPDGERIVAIGYDNIVKFLDTNGKERVLQSKKYPELDTRFSWLQSRYGLGSVLSTRRTKDSVVFSPDSQRFTLITKPEKSNKNTIYLFSNDGNLRKKISSHTDEIAKIKFSPDSQIIAAIGNDNFIYLYSKDGEYIGEDIDALKAHENQIIDLSFSYDSTMLVSSSRGSTGRSKIKLWNVNNLSEPIKKWNSYATKYIEFSPDNKTIVTWNYDDTIQIWNLQGDEIKTIVHEGSVTDIDFSRYGEILASASADNSVRLWYKDGTETKVLRKHSEQVSQVVFSPTDQTLVSVSIDGMVNVWGRDGNFIDTLQHPSKIENKENSYRRDRIEFSDDGKIITLVSEINDHDKSTSTMKWWNDKGEELPPIDKQGSWEFDKASFSPESETMAIVHQVHDLNLWSWDGSNMRTFSGHTDKINSVSVSRDEKRLASASDDNTVNLWSLDGHLLKPLPHKDKVNSVSFSPDSQILASGSNDNTMKVWTREGELLDLDKGVIEHGDAVNSVQFSPKGNFLASASGKLVRVWKRRGTSLQELPYSQSKLLTHDDIVTDIYFSEDGCYLASMTVDNSVKLWRVSDGHFIKQLDNANAVTFSPDSKLLVTQNKILILDSLWVKEQVNLSVPYVWNSVQFNPDDEKTIAIGHRNGLSILYLDLDKLLTKACNLGKDYLKKQKYRHLCDGATEE</sequence>
<keyword evidence="1 3" id="KW-0853">WD repeat</keyword>
<accession>A0A1L9QKD3</accession>
<dbReference type="PROSITE" id="PS50294">
    <property type="entry name" value="WD_REPEATS_REGION"/>
    <property type="match status" value="9"/>
</dbReference>
<feature type="repeat" description="WD" evidence="3">
    <location>
        <begin position="1023"/>
        <end position="1064"/>
    </location>
</feature>
<dbReference type="InterPro" id="IPR015943">
    <property type="entry name" value="WD40/YVTN_repeat-like_dom_sf"/>
</dbReference>
<dbReference type="Pfam" id="PF00400">
    <property type="entry name" value="WD40"/>
    <property type="match status" value="12"/>
</dbReference>
<reference evidence="6" key="1">
    <citation type="submission" date="2016-10" db="EMBL/GenBank/DDBJ databases">
        <title>CRISPR-Cas defence system in Roseofilum reptotaenium: evidence of a bacteriophage-cyanobacterium arms race in the coral black band disease.</title>
        <authorList>
            <person name="Buerger P."/>
            <person name="Wood-Charlson E.M."/>
            <person name="Weynberg K.D."/>
            <person name="Willis B."/>
            <person name="Van Oppen M.J."/>
        </authorList>
    </citation>
    <scope>NUCLEOTIDE SEQUENCE [LARGE SCALE GENOMIC DNA]</scope>
    <source>
        <strain evidence="6">AO1-A</strain>
    </source>
</reference>
<evidence type="ECO:0000256" key="2">
    <source>
        <dbReference type="ARBA" id="ARBA00022737"/>
    </source>
</evidence>
<feature type="repeat" description="WD" evidence="3">
    <location>
        <begin position="1820"/>
        <end position="1851"/>
    </location>
</feature>
<feature type="repeat" description="WD" evidence="3">
    <location>
        <begin position="982"/>
        <end position="1015"/>
    </location>
</feature>
<keyword evidence="7" id="KW-1185">Reference proteome</keyword>
<dbReference type="EMBL" id="MLAW01000064">
    <property type="protein sequence ID" value="OJJ16503.1"/>
    <property type="molecule type" value="Genomic_DNA"/>
</dbReference>
<feature type="repeat" description="WD" evidence="3">
    <location>
        <begin position="1570"/>
        <end position="1601"/>
    </location>
</feature>
<dbReference type="PROSITE" id="PS50082">
    <property type="entry name" value="WD_REPEATS_2"/>
    <property type="match status" value="11"/>
</dbReference>
<feature type="domain" description="Novel STAND NTPase 1" evidence="5">
    <location>
        <begin position="513"/>
        <end position="877"/>
    </location>
</feature>